<dbReference type="Gene3D" id="3.30.70.100">
    <property type="match status" value="1"/>
</dbReference>
<dbReference type="EMBL" id="ML736744">
    <property type="protein sequence ID" value="KAE8408332.1"/>
    <property type="molecule type" value="Genomic_DNA"/>
</dbReference>
<dbReference type="GeneID" id="43670989"/>
<gene>
    <name evidence="2" type="ORF">BDV37DRAFT_279275</name>
</gene>
<keyword evidence="3" id="KW-1185">Reference proteome</keyword>
<evidence type="ECO:0000313" key="3">
    <source>
        <dbReference type="Proteomes" id="UP000325579"/>
    </source>
</evidence>
<dbReference type="SUPFAM" id="SSF54909">
    <property type="entry name" value="Dimeric alpha+beta barrel"/>
    <property type="match status" value="1"/>
</dbReference>
<sequence length="135" mass="15711">MTATKRLIRFDTYVKRHPSLTVEEFHHTWTTSHAQLLKNWLARHGVSRYTLFHTPPDMAREYLGRDHARGDQVMESFDGHAEILLEDWAILDRLRADPYYGEVVELSEVKLIDKASVLRRVGYEEVCVSEGKAVE</sequence>
<accession>A0A5N6HY64</accession>
<dbReference type="InterPro" id="IPR009799">
    <property type="entry name" value="EthD_dom"/>
</dbReference>
<dbReference type="InterPro" id="IPR011008">
    <property type="entry name" value="Dimeric_a/b-barrel"/>
</dbReference>
<evidence type="ECO:0000256" key="1">
    <source>
        <dbReference type="ARBA" id="ARBA00005986"/>
    </source>
</evidence>
<dbReference type="OrthoDB" id="3454835at2759"/>
<comment type="similarity">
    <text evidence="1">Belongs to the tpcK family.</text>
</comment>
<proteinExistence type="inferred from homology"/>
<organism evidence="2 3">
    <name type="scientific">Aspergillus pseudonomiae</name>
    <dbReference type="NCBI Taxonomy" id="1506151"/>
    <lineage>
        <taxon>Eukaryota</taxon>
        <taxon>Fungi</taxon>
        <taxon>Dikarya</taxon>
        <taxon>Ascomycota</taxon>
        <taxon>Pezizomycotina</taxon>
        <taxon>Eurotiomycetes</taxon>
        <taxon>Eurotiomycetidae</taxon>
        <taxon>Eurotiales</taxon>
        <taxon>Aspergillaceae</taxon>
        <taxon>Aspergillus</taxon>
        <taxon>Aspergillus subgen. Circumdati</taxon>
    </lineage>
</organism>
<dbReference type="AlphaFoldDB" id="A0A5N7DPG1"/>
<dbReference type="GO" id="GO:0016491">
    <property type="term" value="F:oxidoreductase activity"/>
    <property type="evidence" value="ECO:0007669"/>
    <property type="project" value="InterPro"/>
</dbReference>
<evidence type="ECO:0000313" key="2">
    <source>
        <dbReference type="EMBL" id="KAE8408332.1"/>
    </source>
</evidence>
<accession>A0A5N7DPG1</accession>
<dbReference type="Pfam" id="PF07110">
    <property type="entry name" value="EthD"/>
    <property type="match status" value="1"/>
</dbReference>
<protein>
    <submittedName>
        <fullName evidence="2">Uncharacterized protein</fullName>
    </submittedName>
</protein>
<name>A0A5N7DPG1_9EURO</name>
<dbReference type="Proteomes" id="UP000325579">
    <property type="component" value="Unassembled WGS sequence"/>
</dbReference>
<reference evidence="2 3" key="1">
    <citation type="submission" date="2019-04" db="EMBL/GenBank/DDBJ databases">
        <authorList>
            <consortium name="DOE Joint Genome Institute"/>
            <person name="Mondo S."/>
            <person name="Kjaerbolling I."/>
            <person name="Vesth T."/>
            <person name="Frisvad J.C."/>
            <person name="Nybo J.L."/>
            <person name="Theobald S."/>
            <person name="Kildgaard S."/>
            <person name="Isbrandt T."/>
            <person name="Kuo A."/>
            <person name="Sato A."/>
            <person name="Lyhne E.K."/>
            <person name="Kogle M.E."/>
            <person name="Wiebenga A."/>
            <person name="Kun R.S."/>
            <person name="Lubbers R.J."/>
            <person name="Makela M.R."/>
            <person name="Barry K."/>
            <person name="Chovatia M."/>
            <person name="Clum A."/>
            <person name="Daum C."/>
            <person name="Haridas S."/>
            <person name="He G."/>
            <person name="LaButti K."/>
            <person name="Lipzen A."/>
            <person name="Riley R."/>
            <person name="Salamov A."/>
            <person name="Simmons B.A."/>
            <person name="Magnuson J.K."/>
            <person name="Henrissat B."/>
            <person name="Mortensen U.H."/>
            <person name="Larsen T.O."/>
            <person name="Devries R.P."/>
            <person name="Grigoriev I.V."/>
            <person name="Machida M."/>
            <person name="Baker S.E."/>
            <person name="Andersen M.R."/>
            <person name="Cantor M.N."/>
            <person name="Hua S.X."/>
        </authorList>
    </citation>
    <scope>NUCLEOTIDE SEQUENCE [LARGE SCALE GENOMIC DNA]</scope>
    <source>
        <strain evidence="2 3">CBS 119388</strain>
    </source>
</reference>
<dbReference type="RefSeq" id="XP_031945651.1">
    <property type="nucleotide sequence ID" value="XM_032086298.1"/>
</dbReference>